<gene>
    <name evidence="5" type="ORF">S01H4_02142</name>
</gene>
<dbReference type="SUPFAM" id="SSF51717">
    <property type="entry name" value="Dihydropteroate synthetase-like"/>
    <property type="match status" value="1"/>
</dbReference>
<evidence type="ECO:0000313" key="5">
    <source>
        <dbReference type="EMBL" id="GAG72454.1"/>
    </source>
</evidence>
<dbReference type="GO" id="GO:0005829">
    <property type="term" value="C:cytosol"/>
    <property type="evidence" value="ECO:0007669"/>
    <property type="project" value="TreeGrafter"/>
</dbReference>
<dbReference type="InterPro" id="IPR050554">
    <property type="entry name" value="Met_Synthase/Corrinoid"/>
</dbReference>
<dbReference type="GO" id="GO:0008705">
    <property type="term" value="F:methionine synthase activity"/>
    <property type="evidence" value="ECO:0007669"/>
    <property type="project" value="TreeGrafter"/>
</dbReference>
<dbReference type="InterPro" id="IPR000489">
    <property type="entry name" value="Pterin-binding_dom"/>
</dbReference>
<dbReference type="AlphaFoldDB" id="X0ZT53"/>
<dbReference type="NCBIfam" id="NF005719">
    <property type="entry name" value="PRK07535.1"/>
    <property type="match status" value="1"/>
</dbReference>
<accession>X0ZT53</accession>
<evidence type="ECO:0000259" key="4">
    <source>
        <dbReference type="PROSITE" id="PS50972"/>
    </source>
</evidence>
<comment type="similarity">
    <text evidence="1">Belongs to the vitamin-B12 dependent methionine synthase family.</text>
</comment>
<protein>
    <recommendedName>
        <fullName evidence="4">Pterin-binding domain-containing protein</fullName>
    </recommendedName>
</protein>
<dbReference type="Pfam" id="PF00809">
    <property type="entry name" value="Pterin_bind"/>
    <property type="match status" value="1"/>
</dbReference>
<dbReference type="PANTHER" id="PTHR45833:SF2">
    <property type="entry name" value="BIFUNCTIONAL HOMOCYSTEINE S-METHYLTRANSFERASE_5,10-METHYLENETETRAHYDROFOLATE REDUCTASE"/>
    <property type="match status" value="1"/>
</dbReference>
<evidence type="ECO:0000256" key="1">
    <source>
        <dbReference type="ARBA" id="ARBA00010398"/>
    </source>
</evidence>
<dbReference type="PROSITE" id="PS50972">
    <property type="entry name" value="PTERIN_BINDING"/>
    <property type="match status" value="1"/>
</dbReference>
<dbReference type="Gene3D" id="3.20.20.20">
    <property type="entry name" value="Dihydropteroate synthase-like"/>
    <property type="match status" value="1"/>
</dbReference>
<organism evidence="5">
    <name type="scientific">marine sediment metagenome</name>
    <dbReference type="NCBI Taxonomy" id="412755"/>
    <lineage>
        <taxon>unclassified sequences</taxon>
        <taxon>metagenomes</taxon>
        <taxon>ecological metagenomes</taxon>
    </lineage>
</organism>
<evidence type="ECO:0000256" key="2">
    <source>
        <dbReference type="ARBA" id="ARBA00022603"/>
    </source>
</evidence>
<dbReference type="GO" id="GO:0032259">
    <property type="term" value="P:methylation"/>
    <property type="evidence" value="ECO:0007669"/>
    <property type="project" value="UniProtKB-KW"/>
</dbReference>
<proteinExistence type="inferred from homology"/>
<name>X0ZT53_9ZZZZ</name>
<reference evidence="5" key="1">
    <citation type="journal article" date="2014" name="Front. Microbiol.">
        <title>High frequency of phylogenetically diverse reductive dehalogenase-homologous genes in deep subseafloor sedimentary metagenomes.</title>
        <authorList>
            <person name="Kawai M."/>
            <person name="Futagami T."/>
            <person name="Toyoda A."/>
            <person name="Takaki Y."/>
            <person name="Nishi S."/>
            <person name="Hori S."/>
            <person name="Arai W."/>
            <person name="Tsubouchi T."/>
            <person name="Morono Y."/>
            <person name="Uchiyama I."/>
            <person name="Ito T."/>
            <person name="Fujiyama A."/>
            <person name="Inagaki F."/>
            <person name="Takami H."/>
        </authorList>
    </citation>
    <scope>NUCLEOTIDE SEQUENCE</scope>
    <source>
        <strain evidence="5">Expedition CK06-06</strain>
    </source>
</reference>
<dbReference type="InterPro" id="IPR011005">
    <property type="entry name" value="Dihydropteroate_synth-like_sf"/>
</dbReference>
<feature type="domain" description="Pterin-binding" evidence="4">
    <location>
        <begin position="1"/>
        <end position="258"/>
    </location>
</feature>
<dbReference type="GO" id="GO:0042558">
    <property type="term" value="P:pteridine-containing compound metabolic process"/>
    <property type="evidence" value="ECO:0007669"/>
    <property type="project" value="InterPro"/>
</dbReference>
<dbReference type="PANTHER" id="PTHR45833">
    <property type="entry name" value="METHIONINE SYNTHASE"/>
    <property type="match status" value="1"/>
</dbReference>
<keyword evidence="2" id="KW-0489">Methyltransferase</keyword>
<dbReference type="EMBL" id="BART01000445">
    <property type="protein sequence ID" value="GAG72454.1"/>
    <property type="molecule type" value="Genomic_DNA"/>
</dbReference>
<sequence>MLVIGENISVVSKAVGDAVKDRNAEPIIKMAKEQKDAGADYIDVNIGPATKNGEELMQWIVKSIQAEVNTPLALDTKNISAIEAGLEVHKGTAMINSVTGDKDKLDILMPLAKKYNSRIVGIALTEKGVPPDVDSRVEIIMNIVNSALEYGLPMEDLYLDPVVLPVAVLQEQVFNCIDALKIFKQLKELMALPDEPRTIVGLSNVSQSSPPELKSLLNRTYLLILLSNGLDSAIVDPLDKELMNAIKTYNILTNKILYAHSYLGR</sequence>
<comment type="caution">
    <text evidence="5">The sequence shown here is derived from an EMBL/GenBank/DDBJ whole genome shotgun (WGS) entry which is preliminary data.</text>
</comment>
<evidence type="ECO:0000256" key="3">
    <source>
        <dbReference type="ARBA" id="ARBA00022679"/>
    </source>
</evidence>
<keyword evidence="3" id="KW-0808">Transferase</keyword>